<organism evidence="2">
    <name type="scientific">Populus davidiana</name>
    <dbReference type="NCBI Taxonomy" id="266767"/>
    <lineage>
        <taxon>Eukaryota</taxon>
        <taxon>Viridiplantae</taxon>
        <taxon>Streptophyta</taxon>
        <taxon>Embryophyta</taxon>
        <taxon>Tracheophyta</taxon>
        <taxon>Spermatophyta</taxon>
        <taxon>Magnoliopsida</taxon>
        <taxon>eudicotyledons</taxon>
        <taxon>Gunneridae</taxon>
        <taxon>Pentapetalae</taxon>
        <taxon>rosids</taxon>
        <taxon>fabids</taxon>
        <taxon>Malpighiales</taxon>
        <taxon>Salicaceae</taxon>
        <taxon>Saliceae</taxon>
        <taxon>Populus</taxon>
    </lineage>
</organism>
<dbReference type="EMBL" id="GILB01003533">
    <property type="protein sequence ID" value="NUU83866.1"/>
    <property type="molecule type" value="Transcribed_RNA"/>
</dbReference>
<dbReference type="AlphaFoldDB" id="A0A6M2EIM7"/>
<sequence>MSLEGHNAQIAHQELIVVDSQPSSLQPLLVGGPHGKSPNDNPHVGSGQALSASTAPHIGIVLSLDEANFSRVSTMPIAISKPICDTVCSISNSDVCFLIPEDFGEHKDMEIMFNWLLHW</sequence>
<reference evidence="2" key="1">
    <citation type="submission" date="2020-03" db="EMBL/GenBank/DDBJ databases">
        <authorList>
            <person name="Zhang R."/>
        </authorList>
    </citation>
    <scope>NUCLEOTIDE SEQUENCE</scope>
</reference>
<feature type="region of interest" description="Disordered" evidence="1">
    <location>
        <begin position="26"/>
        <end position="50"/>
    </location>
</feature>
<evidence type="ECO:0000313" key="2">
    <source>
        <dbReference type="EMBL" id="NUU83866.1"/>
    </source>
</evidence>
<proteinExistence type="predicted"/>
<name>A0A6M2EIM7_9ROSI</name>
<accession>A0A6M2EIM7</accession>
<evidence type="ECO:0000256" key="1">
    <source>
        <dbReference type="SAM" id="MobiDB-lite"/>
    </source>
</evidence>
<protein>
    <submittedName>
        <fullName evidence="2">Uncharacterized protein</fullName>
    </submittedName>
</protein>